<evidence type="ECO:0000313" key="2">
    <source>
        <dbReference type="Proteomes" id="UP000887116"/>
    </source>
</evidence>
<dbReference type="Proteomes" id="UP000887116">
    <property type="component" value="Unassembled WGS sequence"/>
</dbReference>
<comment type="caution">
    <text evidence="1">The sequence shown here is derived from an EMBL/GenBank/DDBJ whole genome shotgun (WGS) entry which is preliminary data.</text>
</comment>
<organism evidence="1 2">
    <name type="scientific">Trichonephila clavata</name>
    <name type="common">Joro spider</name>
    <name type="synonym">Nephila clavata</name>
    <dbReference type="NCBI Taxonomy" id="2740835"/>
    <lineage>
        <taxon>Eukaryota</taxon>
        <taxon>Metazoa</taxon>
        <taxon>Ecdysozoa</taxon>
        <taxon>Arthropoda</taxon>
        <taxon>Chelicerata</taxon>
        <taxon>Arachnida</taxon>
        <taxon>Araneae</taxon>
        <taxon>Araneomorphae</taxon>
        <taxon>Entelegynae</taxon>
        <taxon>Araneoidea</taxon>
        <taxon>Nephilidae</taxon>
        <taxon>Trichonephila</taxon>
    </lineage>
</organism>
<keyword evidence="2" id="KW-1185">Reference proteome</keyword>
<evidence type="ECO:0000313" key="1">
    <source>
        <dbReference type="EMBL" id="GFR18286.1"/>
    </source>
</evidence>
<sequence>MLFFDLVIPSQIHGVFRETIPVDLETAGNTAIGQRAAEHKIRPTAITISYCIRQTLGLKKINLSGAETTKGLAILNSLRDPSIASLKRKLMKVRKRRQAQRYSAKRRVNEIWLIRPVPMSPLDHSLHPPVQGCA</sequence>
<accession>A0A8X6H6P8</accession>
<protein>
    <submittedName>
        <fullName evidence="1">Uncharacterized protein</fullName>
    </submittedName>
</protein>
<proteinExistence type="predicted"/>
<reference evidence="1" key="1">
    <citation type="submission" date="2020-07" db="EMBL/GenBank/DDBJ databases">
        <title>Multicomponent nature underlies the extraordinary mechanical properties of spider dragline silk.</title>
        <authorList>
            <person name="Kono N."/>
            <person name="Nakamura H."/>
            <person name="Mori M."/>
            <person name="Yoshida Y."/>
            <person name="Ohtoshi R."/>
            <person name="Malay A.D."/>
            <person name="Moran D.A.P."/>
            <person name="Tomita M."/>
            <person name="Numata K."/>
            <person name="Arakawa K."/>
        </authorList>
    </citation>
    <scope>NUCLEOTIDE SEQUENCE</scope>
</reference>
<dbReference type="AlphaFoldDB" id="A0A8X6H6P8"/>
<dbReference type="EMBL" id="BMAO01037519">
    <property type="protein sequence ID" value="GFR18286.1"/>
    <property type="molecule type" value="Genomic_DNA"/>
</dbReference>
<gene>
    <name evidence="1" type="ORF">TNCT_139911</name>
</gene>
<name>A0A8X6H6P8_TRICU</name>